<keyword evidence="2" id="KW-0732">Signal</keyword>
<gene>
    <name evidence="5" type="ORF">GCM10022210_12080</name>
</gene>
<dbReference type="PANTHER" id="PTHR10963:SF55">
    <property type="entry name" value="GLYCOSIDE HYDROLASE FAMILY 16 PROTEIN"/>
    <property type="match status" value="1"/>
</dbReference>
<dbReference type="PROSITE" id="PS51762">
    <property type="entry name" value="GH16_2"/>
    <property type="match status" value="1"/>
</dbReference>
<dbReference type="CDD" id="cd08023">
    <property type="entry name" value="GH16_laminarinase_like"/>
    <property type="match status" value="1"/>
</dbReference>
<dbReference type="Gene3D" id="2.60.40.10">
    <property type="entry name" value="Immunoglobulins"/>
    <property type="match status" value="1"/>
</dbReference>
<protein>
    <recommendedName>
        <fullName evidence="7">Beta-glucanase</fullName>
    </recommendedName>
</protein>
<feature type="signal peptide" evidence="2">
    <location>
        <begin position="1"/>
        <end position="17"/>
    </location>
</feature>
<dbReference type="SUPFAM" id="SSF49899">
    <property type="entry name" value="Concanavalin A-like lectins/glucanases"/>
    <property type="match status" value="1"/>
</dbReference>
<feature type="domain" description="GH16" evidence="4">
    <location>
        <begin position="125"/>
        <end position="351"/>
    </location>
</feature>
<dbReference type="Proteomes" id="UP001500742">
    <property type="component" value="Unassembled WGS sequence"/>
</dbReference>
<dbReference type="SMART" id="SM00089">
    <property type="entry name" value="PKD"/>
    <property type="match status" value="1"/>
</dbReference>
<dbReference type="InterPro" id="IPR035986">
    <property type="entry name" value="PKD_dom_sf"/>
</dbReference>
<dbReference type="PROSITE" id="PS51257">
    <property type="entry name" value="PROKAR_LIPOPROTEIN"/>
    <property type="match status" value="1"/>
</dbReference>
<dbReference type="Pfam" id="PF00722">
    <property type="entry name" value="Glyco_hydro_16"/>
    <property type="match status" value="1"/>
</dbReference>
<dbReference type="PANTHER" id="PTHR10963">
    <property type="entry name" value="GLYCOSYL HYDROLASE-RELATED"/>
    <property type="match status" value="1"/>
</dbReference>
<evidence type="ECO:0000313" key="6">
    <source>
        <dbReference type="Proteomes" id="UP001500742"/>
    </source>
</evidence>
<dbReference type="InterPro" id="IPR022409">
    <property type="entry name" value="PKD/Chitinase_dom"/>
</dbReference>
<evidence type="ECO:0000259" key="4">
    <source>
        <dbReference type="PROSITE" id="PS51762"/>
    </source>
</evidence>
<evidence type="ECO:0000313" key="5">
    <source>
        <dbReference type="EMBL" id="GAA3965202.1"/>
    </source>
</evidence>
<dbReference type="InterPro" id="IPR000601">
    <property type="entry name" value="PKD_dom"/>
</dbReference>
<feature type="chain" id="PRO_5045235256" description="Beta-glucanase" evidence="2">
    <location>
        <begin position="18"/>
        <end position="351"/>
    </location>
</feature>
<dbReference type="InterPro" id="IPR013783">
    <property type="entry name" value="Ig-like_fold"/>
</dbReference>
<feature type="domain" description="PKD" evidence="3">
    <location>
        <begin position="59"/>
        <end position="119"/>
    </location>
</feature>
<dbReference type="InterPro" id="IPR000757">
    <property type="entry name" value="Beta-glucanase-like"/>
</dbReference>
<accession>A0ABP7PGY2</accession>
<dbReference type="InterPro" id="IPR050546">
    <property type="entry name" value="Glycosyl_Hydrlase_16"/>
</dbReference>
<dbReference type="Gene3D" id="2.60.120.200">
    <property type="match status" value="1"/>
</dbReference>
<evidence type="ECO:0000259" key="3">
    <source>
        <dbReference type="PROSITE" id="PS50093"/>
    </source>
</evidence>
<dbReference type="CDD" id="cd00146">
    <property type="entry name" value="PKD"/>
    <property type="match status" value="1"/>
</dbReference>
<dbReference type="Pfam" id="PF00801">
    <property type="entry name" value="PKD"/>
    <property type="match status" value="1"/>
</dbReference>
<dbReference type="SUPFAM" id="SSF49299">
    <property type="entry name" value="PKD domain"/>
    <property type="match status" value="1"/>
</dbReference>
<proteinExistence type="inferred from homology"/>
<sequence>MKYLKLSILVLFVLVIAACGKKGGDGTGTPNNPPTELKLTSTVSTDASGNVTLTATAKNAVSYEFDFGNGLFQTSTTGSVTYRYLAAGTYTIKVTAKSSTGQTTVTSTQVSVSLTASTGGTGSGATWAEEFNTDGAPDPALWGYDLGNNNGWGNNELEYYTNRTDNAVVSGGTLKINLKKEAYMGSAYTSARILTLNKFSFKYGKIEIRAKLPAGAGTWPAIWAMGDDIATNPWPGCGEIDIMEHVGNSLNKIYGTVHYPGHSGANGVGGTTMITGATTDFHRYALDWSATAVKFMVDDVVYFTVPNDSTLPFNHKFFIILNVAMGGNFGGAVDPAFNNATMEVDYIRLYQ</sequence>
<name>A0ABP7PGY2_9SPHI</name>
<comment type="caution">
    <text evidence="5">The sequence shown here is derived from an EMBL/GenBank/DDBJ whole genome shotgun (WGS) entry which is preliminary data.</text>
</comment>
<evidence type="ECO:0000256" key="1">
    <source>
        <dbReference type="ARBA" id="ARBA00006865"/>
    </source>
</evidence>
<keyword evidence="6" id="KW-1185">Reference proteome</keyword>
<reference evidence="6" key="1">
    <citation type="journal article" date="2019" name="Int. J. Syst. Evol. Microbiol.">
        <title>The Global Catalogue of Microorganisms (GCM) 10K type strain sequencing project: providing services to taxonomists for standard genome sequencing and annotation.</title>
        <authorList>
            <consortium name="The Broad Institute Genomics Platform"/>
            <consortium name="The Broad Institute Genome Sequencing Center for Infectious Disease"/>
            <person name="Wu L."/>
            <person name="Ma J."/>
        </authorList>
    </citation>
    <scope>NUCLEOTIDE SEQUENCE [LARGE SCALE GENOMIC DNA]</scope>
    <source>
        <strain evidence="6">JCM 16601</strain>
    </source>
</reference>
<dbReference type="EMBL" id="BAAAZC010000008">
    <property type="protein sequence ID" value="GAA3965202.1"/>
    <property type="molecule type" value="Genomic_DNA"/>
</dbReference>
<dbReference type="RefSeq" id="WP_259092493.1">
    <property type="nucleotide sequence ID" value="NZ_BAAAZC010000008.1"/>
</dbReference>
<evidence type="ECO:0000256" key="2">
    <source>
        <dbReference type="SAM" id="SignalP"/>
    </source>
</evidence>
<dbReference type="PROSITE" id="PS50093">
    <property type="entry name" value="PKD"/>
    <property type="match status" value="1"/>
</dbReference>
<dbReference type="InterPro" id="IPR013320">
    <property type="entry name" value="ConA-like_dom_sf"/>
</dbReference>
<comment type="similarity">
    <text evidence="1">Belongs to the glycosyl hydrolase 16 family.</text>
</comment>
<organism evidence="5 6">
    <name type="scientific">Mucilaginibacter dorajii</name>
    <dbReference type="NCBI Taxonomy" id="692994"/>
    <lineage>
        <taxon>Bacteria</taxon>
        <taxon>Pseudomonadati</taxon>
        <taxon>Bacteroidota</taxon>
        <taxon>Sphingobacteriia</taxon>
        <taxon>Sphingobacteriales</taxon>
        <taxon>Sphingobacteriaceae</taxon>
        <taxon>Mucilaginibacter</taxon>
    </lineage>
</organism>
<evidence type="ECO:0008006" key="7">
    <source>
        <dbReference type="Google" id="ProtNLM"/>
    </source>
</evidence>